<protein>
    <recommendedName>
        <fullName evidence="5">Glycine zipper domain-containing protein</fullName>
    </recommendedName>
</protein>
<dbReference type="PROSITE" id="PS51257">
    <property type="entry name" value="PROKAR_LIPOPROTEIN"/>
    <property type="match status" value="1"/>
</dbReference>
<feature type="chain" id="PRO_5041395670" description="Glycine zipper domain-containing protein" evidence="2">
    <location>
        <begin position="26"/>
        <end position="127"/>
    </location>
</feature>
<gene>
    <name evidence="3" type="ORF">OL599_21645</name>
</gene>
<comment type="caution">
    <text evidence="3">The sequence shown here is derived from an EMBL/GenBank/DDBJ whole genome shotgun (WGS) entry which is preliminary data.</text>
</comment>
<proteinExistence type="predicted"/>
<evidence type="ECO:0000256" key="1">
    <source>
        <dbReference type="SAM" id="MobiDB-lite"/>
    </source>
</evidence>
<evidence type="ECO:0008006" key="5">
    <source>
        <dbReference type="Google" id="ProtNLM"/>
    </source>
</evidence>
<organism evidence="3 4">
    <name type="scientific">Limobrevibacterium gyesilva</name>
    <dbReference type="NCBI Taxonomy" id="2991712"/>
    <lineage>
        <taxon>Bacteria</taxon>
        <taxon>Pseudomonadati</taxon>
        <taxon>Pseudomonadota</taxon>
        <taxon>Alphaproteobacteria</taxon>
        <taxon>Acetobacterales</taxon>
        <taxon>Acetobacteraceae</taxon>
        <taxon>Limobrevibacterium</taxon>
    </lineage>
</organism>
<dbReference type="AlphaFoldDB" id="A0AA41YQU8"/>
<evidence type="ECO:0000256" key="2">
    <source>
        <dbReference type="SAM" id="SignalP"/>
    </source>
</evidence>
<reference evidence="3" key="1">
    <citation type="submission" date="2022-09" db="EMBL/GenBank/DDBJ databases">
        <title>Rhodovastum sp. nov. RN2-1 isolated from soil in Seongnam, South Korea.</title>
        <authorList>
            <person name="Le N.T."/>
        </authorList>
    </citation>
    <scope>NUCLEOTIDE SEQUENCE</scope>
    <source>
        <strain evidence="3">RN2-1</strain>
    </source>
</reference>
<evidence type="ECO:0000313" key="4">
    <source>
        <dbReference type="Proteomes" id="UP001165679"/>
    </source>
</evidence>
<feature type="compositionally biased region" description="Polar residues" evidence="1">
    <location>
        <begin position="115"/>
        <end position="127"/>
    </location>
</feature>
<feature type="compositionally biased region" description="Basic and acidic residues" evidence="1">
    <location>
        <begin position="105"/>
        <end position="114"/>
    </location>
</feature>
<feature type="signal peptide" evidence="2">
    <location>
        <begin position="1"/>
        <end position="25"/>
    </location>
</feature>
<accession>A0AA41YQU8</accession>
<evidence type="ECO:0000313" key="3">
    <source>
        <dbReference type="EMBL" id="MCW3477180.1"/>
    </source>
</evidence>
<name>A0AA41YQU8_9PROT</name>
<feature type="region of interest" description="Disordered" evidence="1">
    <location>
        <begin position="69"/>
        <end position="127"/>
    </location>
</feature>
<dbReference type="RefSeq" id="WP_264716109.1">
    <property type="nucleotide sequence ID" value="NZ_JAPDNT010000031.1"/>
</dbReference>
<reference evidence="3" key="2">
    <citation type="submission" date="2022-10" db="EMBL/GenBank/DDBJ databases">
        <authorList>
            <person name="Trinh H.N."/>
        </authorList>
    </citation>
    <scope>NUCLEOTIDE SEQUENCE</scope>
    <source>
        <strain evidence="3">RN2-1</strain>
    </source>
</reference>
<sequence>MQLMRYTFVAAGAALALLAACGTNPQERTTGGAAAGAATGAGIGALAGPPGMVVGAVVGGGAGAVTGAATKPDDVNLGKPPWTNPQARVPTPGGPQTASRGSAASEHEAVERLNEQSLQSTQQGAKQ</sequence>
<dbReference type="EMBL" id="JAPDNT010000031">
    <property type="protein sequence ID" value="MCW3477180.1"/>
    <property type="molecule type" value="Genomic_DNA"/>
</dbReference>
<keyword evidence="2" id="KW-0732">Signal</keyword>
<dbReference type="Proteomes" id="UP001165679">
    <property type="component" value="Unassembled WGS sequence"/>
</dbReference>
<keyword evidence="4" id="KW-1185">Reference proteome</keyword>